<evidence type="ECO:0000313" key="2">
    <source>
        <dbReference type="Proteomes" id="UP001062846"/>
    </source>
</evidence>
<name>A0ACC0N4D8_RHOML</name>
<evidence type="ECO:0000313" key="1">
    <source>
        <dbReference type="EMBL" id="KAI8547731.1"/>
    </source>
</evidence>
<reference evidence="1" key="1">
    <citation type="submission" date="2022-02" db="EMBL/GenBank/DDBJ databases">
        <title>Plant Genome Project.</title>
        <authorList>
            <person name="Zhang R.-G."/>
        </authorList>
    </citation>
    <scope>NUCLEOTIDE SEQUENCE</scope>
    <source>
        <strain evidence="1">AT1</strain>
    </source>
</reference>
<sequence>MVEVAKKLQVLGLRVEVTGEDFKEEYINHVLQVMIRIFQLAVNVLKNRQLGLSVEATDCSWKETYYSLVLLEKILHQFHGLCLAGHLEDMWETICELMVHLHVWLRGALNCLAPANRRCSQHPNYTKPHLHDLCSALFVPNESVGGDSMWSTLEHHEHSRFLEAFQLLDSLKGRSMFASLTFGYGNQSVEENGDRHSLLVYYLLKRMGKIAFQMEGVQVGLFS</sequence>
<proteinExistence type="predicted"/>
<comment type="caution">
    <text evidence="1">The sequence shown here is derived from an EMBL/GenBank/DDBJ whole genome shotgun (WGS) entry which is preliminary data.</text>
</comment>
<dbReference type="Proteomes" id="UP001062846">
    <property type="component" value="Chromosome 7"/>
</dbReference>
<gene>
    <name evidence="1" type="ORF">RHMOL_Rhmol07G0218500</name>
</gene>
<organism evidence="1 2">
    <name type="scientific">Rhododendron molle</name>
    <name type="common">Chinese azalea</name>
    <name type="synonym">Azalea mollis</name>
    <dbReference type="NCBI Taxonomy" id="49168"/>
    <lineage>
        <taxon>Eukaryota</taxon>
        <taxon>Viridiplantae</taxon>
        <taxon>Streptophyta</taxon>
        <taxon>Embryophyta</taxon>
        <taxon>Tracheophyta</taxon>
        <taxon>Spermatophyta</taxon>
        <taxon>Magnoliopsida</taxon>
        <taxon>eudicotyledons</taxon>
        <taxon>Gunneridae</taxon>
        <taxon>Pentapetalae</taxon>
        <taxon>asterids</taxon>
        <taxon>Ericales</taxon>
        <taxon>Ericaceae</taxon>
        <taxon>Ericoideae</taxon>
        <taxon>Rhodoreae</taxon>
        <taxon>Rhododendron</taxon>
    </lineage>
</organism>
<keyword evidence="2" id="KW-1185">Reference proteome</keyword>
<dbReference type="EMBL" id="CM046394">
    <property type="protein sequence ID" value="KAI8547731.1"/>
    <property type="molecule type" value="Genomic_DNA"/>
</dbReference>
<accession>A0ACC0N4D8</accession>
<protein>
    <submittedName>
        <fullName evidence="1">Uncharacterized protein</fullName>
    </submittedName>
</protein>